<comment type="function">
    <text evidence="1 12">Catalyzes the condensation of (S)-aspartate-beta-semialdehyde [(S)-ASA] and pyruvate to 4-hydroxy-tetrahydrodipicolinate (HTPA).</text>
</comment>
<evidence type="ECO:0000256" key="14">
    <source>
        <dbReference type="PIRSR" id="PIRSR001365-1"/>
    </source>
</evidence>
<dbReference type="SUPFAM" id="SSF51569">
    <property type="entry name" value="Aldolase"/>
    <property type="match status" value="1"/>
</dbReference>
<keyword evidence="8 12" id="KW-0457">Lysine biosynthesis</keyword>
<dbReference type="InterPro" id="IPR020624">
    <property type="entry name" value="Schiff_base-form_aldolases_CS"/>
</dbReference>
<accession>A0A0S7Y113</accession>
<dbReference type="PANTHER" id="PTHR12128:SF66">
    <property type="entry name" value="4-HYDROXY-2-OXOGLUTARATE ALDOLASE, MITOCHONDRIAL"/>
    <property type="match status" value="1"/>
</dbReference>
<evidence type="ECO:0000256" key="5">
    <source>
        <dbReference type="ARBA" id="ARBA00022490"/>
    </source>
</evidence>
<keyword evidence="9 12" id="KW-0456">Lyase</keyword>
<keyword evidence="10 12" id="KW-0704">Schiff base</keyword>
<dbReference type="GO" id="GO:0005829">
    <property type="term" value="C:cytosol"/>
    <property type="evidence" value="ECO:0007669"/>
    <property type="project" value="TreeGrafter"/>
</dbReference>
<dbReference type="EMBL" id="LIZX01000053">
    <property type="protein sequence ID" value="KPJ68407.1"/>
    <property type="molecule type" value="Genomic_DNA"/>
</dbReference>
<dbReference type="GO" id="GO:0019877">
    <property type="term" value="P:diaminopimelate biosynthetic process"/>
    <property type="evidence" value="ECO:0007669"/>
    <property type="project" value="UniProtKB-UniRule"/>
</dbReference>
<keyword evidence="7 12" id="KW-0220">Diaminopimelate biosynthesis</keyword>
<comment type="similarity">
    <text evidence="3 12 13">Belongs to the DapA family.</text>
</comment>
<comment type="caution">
    <text evidence="12">Was originally thought to be a dihydrodipicolinate synthase (DHDPS), catalyzing the condensation of (S)-aspartate-beta-semialdehyde [(S)-ASA] and pyruvate to dihydrodipicolinate (DHDP). However, it was shown in E.coli that the product of the enzymatic reaction is not dihydrodipicolinate but in fact (4S)-4-hydroxy-2,3,4,5-tetrahydro-(2S)-dipicolinic acid (HTPA), and that the consecutive dehydration reaction leading to DHDP is not spontaneous but catalyzed by DapB.</text>
</comment>
<feature type="active site" description="Proton donor/acceptor" evidence="12 14">
    <location>
        <position position="135"/>
    </location>
</feature>
<reference evidence="16 17" key="1">
    <citation type="journal article" date="2015" name="Microbiome">
        <title>Genomic resolution of linkages in carbon, nitrogen, and sulfur cycling among widespread estuary sediment bacteria.</title>
        <authorList>
            <person name="Baker B.J."/>
            <person name="Lazar C.S."/>
            <person name="Teske A.P."/>
            <person name="Dick G.J."/>
        </authorList>
    </citation>
    <scope>NUCLEOTIDE SEQUENCE [LARGE SCALE GENOMIC DNA]</scope>
    <source>
        <strain evidence="16">DG_54_3</strain>
    </source>
</reference>
<dbReference type="UniPathway" id="UPA00034">
    <property type="reaction ID" value="UER00017"/>
</dbReference>
<keyword evidence="6 12" id="KW-0028">Amino-acid biosynthesis</keyword>
<evidence type="ECO:0000256" key="1">
    <source>
        <dbReference type="ARBA" id="ARBA00003294"/>
    </source>
</evidence>
<feature type="binding site" evidence="12 15">
    <location>
        <position position="205"/>
    </location>
    <ligand>
        <name>pyruvate</name>
        <dbReference type="ChEBI" id="CHEBI:15361"/>
    </ligand>
</feature>
<comment type="catalytic activity">
    <reaction evidence="11 12">
        <text>L-aspartate 4-semialdehyde + pyruvate = (2S,4S)-4-hydroxy-2,3,4,5-tetrahydrodipicolinate + H2O + H(+)</text>
        <dbReference type="Rhea" id="RHEA:34171"/>
        <dbReference type="ChEBI" id="CHEBI:15361"/>
        <dbReference type="ChEBI" id="CHEBI:15377"/>
        <dbReference type="ChEBI" id="CHEBI:15378"/>
        <dbReference type="ChEBI" id="CHEBI:67139"/>
        <dbReference type="ChEBI" id="CHEBI:537519"/>
        <dbReference type="EC" id="4.3.3.7"/>
    </reaction>
</comment>
<feature type="site" description="Part of a proton relay during catalysis" evidence="12">
    <location>
        <position position="46"/>
    </location>
</feature>
<dbReference type="PANTHER" id="PTHR12128">
    <property type="entry name" value="DIHYDRODIPICOLINATE SYNTHASE"/>
    <property type="match status" value="1"/>
</dbReference>
<dbReference type="AlphaFoldDB" id="A0A0S7Y113"/>
<evidence type="ECO:0000256" key="11">
    <source>
        <dbReference type="ARBA" id="ARBA00047836"/>
    </source>
</evidence>
<sequence>MVNFGSVLTAMVTPFRKDLSVDYAMAEKLAVHLCKNGSDGLVIHGTTGESPTLTHEEEYELYRVVKKAVGAKYKVVAGTGSNSTATTIKSTKEAEKIGVDGAMIVVPYYNKPPQEGLYRHFKAVADNTSLPLIIYNIPGRTGKNMETDTVSRLAQIKNYVGVKEASGNLDQVAEVRKKCPEDFVIYSGDDNLTYPILERGGIGVISVASHLVGKEIKQMVDLFFQGKKEEAKAIHDRLMPLFEVIFITTNPIPIKAALGMIGLPVGGLRLPLIEANQKEKEAIRKVLKELGLA</sequence>
<evidence type="ECO:0000313" key="16">
    <source>
        <dbReference type="EMBL" id="KPJ68407.1"/>
    </source>
</evidence>
<dbReference type="EC" id="4.3.3.7" evidence="4 12"/>
<dbReference type="GO" id="GO:0008840">
    <property type="term" value="F:4-hydroxy-tetrahydrodipicolinate synthase activity"/>
    <property type="evidence" value="ECO:0007669"/>
    <property type="project" value="UniProtKB-UniRule"/>
</dbReference>
<evidence type="ECO:0000256" key="4">
    <source>
        <dbReference type="ARBA" id="ARBA00012086"/>
    </source>
</evidence>
<dbReference type="PRINTS" id="PR00146">
    <property type="entry name" value="DHPICSNTHASE"/>
</dbReference>
<dbReference type="PROSITE" id="PS00665">
    <property type="entry name" value="DHDPS_1"/>
    <property type="match status" value="1"/>
</dbReference>
<organism evidence="16 17">
    <name type="scientific">candidate division WOR-1 bacterium DG_54_3</name>
    <dbReference type="NCBI Taxonomy" id="1703775"/>
    <lineage>
        <taxon>Bacteria</taxon>
        <taxon>Bacillati</taxon>
        <taxon>Saganbacteria</taxon>
    </lineage>
</organism>
<dbReference type="PIRSF" id="PIRSF001365">
    <property type="entry name" value="DHDPS"/>
    <property type="match status" value="1"/>
</dbReference>
<dbReference type="InterPro" id="IPR002220">
    <property type="entry name" value="DapA-like"/>
</dbReference>
<dbReference type="InterPro" id="IPR013785">
    <property type="entry name" value="Aldolase_TIM"/>
</dbReference>
<dbReference type="GO" id="GO:0009089">
    <property type="term" value="P:lysine biosynthetic process via diaminopimelate"/>
    <property type="evidence" value="ECO:0007669"/>
    <property type="project" value="UniProtKB-UniRule"/>
</dbReference>
<dbReference type="Pfam" id="PF00701">
    <property type="entry name" value="DHDPS"/>
    <property type="match status" value="1"/>
</dbReference>
<dbReference type="SMART" id="SM01130">
    <property type="entry name" value="DHDPS"/>
    <property type="match status" value="1"/>
</dbReference>
<evidence type="ECO:0000256" key="3">
    <source>
        <dbReference type="ARBA" id="ARBA00007592"/>
    </source>
</evidence>
<evidence type="ECO:0000256" key="9">
    <source>
        <dbReference type="ARBA" id="ARBA00023239"/>
    </source>
</evidence>
<comment type="subunit">
    <text evidence="12">Homotetramer; dimer of dimers.</text>
</comment>
<gene>
    <name evidence="12" type="primary">dapA</name>
    <name evidence="16" type="ORF">AMJ44_06500</name>
</gene>
<evidence type="ECO:0000256" key="7">
    <source>
        <dbReference type="ARBA" id="ARBA00022915"/>
    </source>
</evidence>
<feature type="active site" description="Schiff-base intermediate with substrate" evidence="12 14">
    <location>
        <position position="163"/>
    </location>
</feature>
<feature type="site" description="Part of a proton relay during catalysis" evidence="12">
    <location>
        <position position="109"/>
    </location>
</feature>
<evidence type="ECO:0000256" key="10">
    <source>
        <dbReference type="ARBA" id="ARBA00023270"/>
    </source>
</evidence>
<dbReference type="InterPro" id="IPR005263">
    <property type="entry name" value="DapA"/>
</dbReference>
<comment type="subcellular location">
    <subcellularLocation>
        <location evidence="12">Cytoplasm</location>
    </subcellularLocation>
</comment>
<evidence type="ECO:0000256" key="2">
    <source>
        <dbReference type="ARBA" id="ARBA00005120"/>
    </source>
</evidence>
<protein>
    <recommendedName>
        <fullName evidence="4 12">4-hydroxy-tetrahydrodipicolinate synthase</fullName>
        <shortName evidence="12">HTPA synthase</shortName>
        <ecNumber evidence="4 12">4.3.3.7</ecNumber>
    </recommendedName>
</protein>
<dbReference type="PATRIC" id="fig|1703775.3.peg.2478"/>
<dbReference type="HAMAP" id="MF_00418">
    <property type="entry name" value="DapA"/>
    <property type="match status" value="1"/>
</dbReference>
<dbReference type="NCBIfam" id="TIGR00674">
    <property type="entry name" value="dapA"/>
    <property type="match status" value="1"/>
</dbReference>
<evidence type="ECO:0000256" key="12">
    <source>
        <dbReference type="HAMAP-Rule" id="MF_00418"/>
    </source>
</evidence>
<name>A0A0S7Y113_UNCSA</name>
<evidence type="ECO:0000256" key="15">
    <source>
        <dbReference type="PIRSR" id="PIRSR001365-2"/>
    </source>
</evidence>
<evidence type="ECO:0000256" key="8">
    <source>
        <dbReference type="ARBA" id="ARBA00023154"/>
    </source>
</evidence>
<comment type="pathway">
    <text evidence="2 12">Amino-acid biosynthesis; L-lysine biosynthesis via DAP pathway; (S)-tetrahydrodipicolinate from L-aspartate: step 3/4.</text>
</comment>
<dbReference type="Gene3D" id="3.20.20.70">
    <property type="entry name" value="Aldolase class I"/>
    <property type="match status" value="1"/>
</dbReference>
<comment type="caution">
    <text evidence="16">The sequence shown here is derived from an EMBL/GenBank/DDBJ whole genome shotgun (WGS) entry which is preliminary data.</text>
</comment>
<feature type="binding site" evidence="12 15">
    <location>
        <position position="47"/>
    </location>
    <ligand>
        <name>pyruvate</name>
        <dbReference type="ChEBI" id="CHEBI:15361"/>
    </ligand>
</feature>
<evidence type="ECO:0000313" key="17">
    <source>
        <dbReference type="Proteomes" id="UP000051861"/>
    </source>
</evidence>
<dbReference type="Proteomes" id="UP000051861">
    <property type="component" value="Unassembled WGS sequence"/>
</dbReference>
<keyword evidence="5 12" id="KW-0963">Cytoplasm</keyword>
<proteinExistence type="inferred from homology"/>
<dbReference type="CDD" id="cd00950">
    <property type="entry name" value="DHDPS"/>
    <property type="match status" value="1"/>
</dbReference>
<evidence type="ECO:0000256" key="6">
    <source>
        <dbReference type="ARBA" id="ARBA00022605"/>
    </source>
</evidence>
<evidence type="ECO:0000256" key="13">
    <source>
        <dbReference type="PIRNR" id="PIRNR001365"/>
    </source>
</evidence>